<evidence type="ECO:0000256" key="6">
    <source>
        <dbReference type="ARBA" id="ARBA00023277"/>
    </source>
</evidence>
<dbReference type="InterPro" id="IPR018484">
    <property type="entry name" value="FGGY_N"/>
</dbReference>
<dbReference type="HAMAP" id="MF_00520">
    <property type="entry name" value="Ribulokinase"/>
    <property type="match status" value="1"/>
</dbReference>
<dbReference type="GO" id="GO:0019150">
    <property type="term" value="F:D-ribulokinase activity"/>
    <property type="evidence" value="ECO:0007669"/>
    <property type="project" value="TreeGrafter"/>
</dbReference>
<evidence type="ECO:0000313" key="13">
    <source>
        <dbReference type="Proteomes" id="UP000587477"/>
    </source>
</evidence>
<keyword evidence="1 7" id="KW-0808">Transferase</keyword>
<dbReference type="PROSITE" id="PS00445">
    <property type="entry name" value="FGGY_KINASES_2"/>
    <property type="match status" value="1"/>
</dbReference>
<evidence type="ECO:0000256" key="3">
    <source>
        <dbReference type="ARBA" id="ARBA00022777"/>
    </source>
</evidence>
<dbReference type="NCBIfam" id="NF003154">
    <property type="entry name" value="PRK04123.1"/>
    <property type="match status" value="1"/>
</dbReference>
<evidence type="ECO:0000256" key="7">
    <source>
        <dbReference type="HAMAP-Rule" id="MF_00520"/>
    </source>
</evidence>
<dbReference type="InterPro" id="IPR005929">
    <property type="entry name" value="Ribulokinase"/>
</dbReference>
<evidence type="ECO:0000313" key="12">
    <source>
        <dbReference type="EMBL" id="QOY27905.1"/>
    </source>
</evidence>
<dbReference type="Pfam" id="PF00370">
    <property type="entry name" value="FGGY_N"/>
    <property type="match status" value="1"/>
</dbReference>
<accession>A0A7W4LWX0</accession>
<dbReference type="GO" id="GO:0008741">
    <property type="term" value="F:ribulokinase activity"/>
    <property type="evidence" value="ECO:0007669"/>
    <property type="project" value="UniProtKB-UniRule"/>
</dbReference>
<dbReference type="NCBIfam" id="TIGR01234">
    <property type="entry name" value="L-ribulokinase"/>
    <property type="match status" value="1"/>
</dbReference>
<dbReference type="GO" id="GO:0005737">
    <property type="term" value="C:cytoplasm"/>
    <property type="evidence" value="ECO:0007669"/>
    <property type="project" value="TreeGrafter"/>
</dbReference>
<dbReference type="InterPro" id="IPR043129">
    <property type="entry name" value="ATPase_NBD"/>
</dbReference>
<feature type="domain" description="Carbohydrate kinase FGGY C-terminal" evidence="11">
    <location>
        <begin position="299"/>
        <end position="497"/>
    </location>
</feature>
<comment type="similarity">
    <text evidence="7 9">Belongs to the ribulokinase family.</text>
</comment>
<dbReference type="PANTHER" id="PTHR43435:SF4">
    <property type="entry name" value="FGGY CARBOHYDRATE KINASE DOMAIN-CONTAINING PROTEIN"/>
    <property type="match status" value="1"/>
</dbReference>
<evidence type="ECO:0000256" key="1">
    <source>
        <dbReference type="ARBA" id="ARBA00022679"/>
    </source>
</evidence>
<gene>
    <name evidence="7 12" type="primary">araB</name>
    <name evidence="12" type="ORF">BACVE_002943</name>
</gene>
<evidence type="ECO:0000256" key="5">
    <source>
        <dbReference type="ARBA" id="ARBA00022935"/>
    </source>
</evidence>
<evidence type="ECO:0000256" key="9">
    <source>
        <dbReference type="RuleBase" id="RU003455"/>
    </source>
</evidence>
<evidence type="ECO:0000256" key="8">
    <source>
        <dbReference type="NCBIfam" id="TIGR01234"/>
    </source>
</evidence>
<dbReference type="EMBL" id="CP063687">
    <property type="protein sequence ID" value="QOY27905.1"/>
    <property type="molecule type" value="Genomic_DNA"/>
</dbReference>
<keyword evidence="2 7" id="KW-0547">Nucleotide-binding</keyword>
<protein>
    <recommendedName>
        <fullName evidence="7 8">Ribulokinase</fullName>
        <ecNumber evidence="7 8">2.7.1.16</ecNumber>
    </recommendedName>
</protein>
<proteinExistence type="inferred from homology"/>
<reference evidence="13" key="1">
    <citation type="submission" date="2020-10" db="EMBL/GenBank/DDBJ databases">
        <title>Complete genome sequence of Bacillus velezensis NST6.</title>
        <authorList>
            <person name="Choi J."/>
        </authorList>
    </citation>
    <scope>NUCLEOTIDE SEQUENCE [LARGE SCALE GENOMIC DNA]</scope>
    <source>
        <strain evidence="13">NST6</strain>
    </source>
</reference>
<dbReference type="Proteomes" id="UP000587477">
    <property type="component" value="Chromosome"/>
</dbReference>
<feature type="domain" description="Carbohydrate kinase FGGY N-terminal" evidence="10">
    <location>
        <begin position="14"/>
        <end position="286"/>
    </location>
</feature>
<evidence type="ECO:0000256" key="2">
    <source>
        <dbReference type="ARBA" id="ARBA00022741"/>
    </source>
</evidence>
<dbReference type="Pfam" id="PF02782">
    <property type="entry name" value="FGGY_C"/>
    <property type="match status" value="1"/>
</dbReference>
<keyword evidence="4 7" id="KW-0067">ATP-binding</keyword>
<dbReference type="SUPFAM" id="SSF53067">
    <property type="entry name" value="Actin-like ATPase domain"/>
    <property type="match status" value="2"/>
</dbReference>
<dbReference type="UniPathway" id="UPA00145">
    <property type="reaction ID" value="UER00566"/>
</dbReference>
<dbReference type="GO" id="GO:0005524">
    <property type="term" value="F:ATP binding"/>
    <property type="evidence" value="ECO:0007669"/>
    <property type="project" value="UniProtKB-UniRule"/>
</dbReference>
<dbReference type="PIRSF" id="PIRSF000538">
    <property type="entry name" value="GlpK"/>
    <property type="match status" value="1"/>
</dbReference>
<dbReference type="CDD" id="cd07781">
    <property type="entry name" value="ASKHA_NBD_FGGY_L-RBK"/>
    <property type="match status" value="1"/>
</dbReference>
<dbReference type="InterPro" id="IPR018483">
    <property type="entry name" value="Carb_kinase_FGGY_CS"/>
</dbReference>
<dbReference type="EC" id="2.7.1.16" evidence="7 8"/>
<evidence type="ECO:0000259" key="11">
    <source>
        <dbReference type="Pfam" id="PF02782"/>
    </source>
</evidence>
<comment type="pathway">
    <text evidence="7 9">Carbohydrate degradation; L-arabinose degradation via L-ribulose; D-xylulose 5-phosphate from L-arabinose (bacterial route): step 2/3.</text>
</comment>
<dbReference type="AlphaFoldDB" id="A0A7W4LWX0"/>
<sequence>MTYYTGWEGIDMAYTIGVDFGTLSGRAVLVNVRTGEEIASAVKEYTHAVIDRTLPKTGEKLPRDWALQHPADYIEVLETAIPNLLEQAGADPKDVIGIGIDFTACTILPIDGAGQPLCMLPEFEREPHSYVKLWKHHAAQKHADRLNTIAEDTKETFLKRYGGKISSEWMIPKIMQIAEEAPHIYEAADRIVEAADWIVYQLCGSLKRSNCTAGYKAIWNEETGYPPDHFFEKLNPLMKTITKDKLGGTIYSVGEKAGGLTEKMAELTGLLPGTAVAVANVDAHVSVPAVGITEPGKMLMIMGTSTCHVLLGEEEHIVPGMCGVVNNGILPGYAGYEAGQSCVGDHFEWFVKTCVPRDYEKEAEDKHIDIHELLSKKAAELVPGESGLLALDWWNGNRSTLVDADLTGMMLGMTLHTKPEEIYRALIEATAFGTRMIIETFRENGVPVEELYAAGGIAEKNPFVMQIYADVTNMDIKLSGSPQAPALGSAIFGALAAGRENGGFSNIAEACAHMGKLKDGFYAPNPERAEIYDNLYAEYKELVHYFGKENNVMKRLKAIKNRDFAKGGSRHA</sequence>
<dbReference type="Gene3D" id="3.30.420.40">
    <property type="match status" value="2"/>
</dbReference>
<comment type="catalytic activity">
    <reaction evidence="7 9">
        <text>L-ribulose + ATP = L-ribulose 5-phosphate + ADP + H(+)</text>
        <dbReference type="Rhea" id="RHEA:22072"/>
        <dbReference type="ChEBI" id="CHEBI:15378"/>
        <dbReference type="ChEBI" id="CHEBI:16880"/>
        <dbReference type="ChEBI" id="CHEBI:30616"/>
        <dbReference type="ChEBI" id="CHEBI:58226"/>
        <dbReference type="ChEBI" id="CHEBI:456216"/>
        <dbReference type="EC" id="2.7.1.16"/>
    </reaction>
</comment>
<keyword evidence="6 7" id="KW-0119">Carbohydrate metabolism</keyword>
<evidence type="ECO:0000259" key="10">
    <source>
        <dbReference type="Pfam" id="PF00370"/>
    </source>
</evidence>
<keyword evidence="5 7" id="KW-0054">Arabinose catabolism</keyword>
<organism evidence="12 13">
    <name type="scientific">Bacillus velezensis</name>
    <dbReference type="NCBI Taxonomy" id="492670"/>
    <lineage>
        <taxon>Bacteria</taxon>
        <taxon>Bacillati</taxon>
        <taxon>Bacillota</taxon>
        <taxon>Bacilli</taxon>
        <taxon>Bacillales</taxon>
        <taxon>Bacillaceae</taxon>
        <taxon>Bacillus</taxon>
        <taxon>Bacillus amyloliquefaciens group</taxon>
    </lineage>
</organism>
<name>A0A7W4LWX0_BACVE</name>
<dbReference type="GO" id="GO:0019569">
    <property type="term" value="P:L-arabinose catabolic process to D-xylulose 5-phosphate"/>
    <property type="evidence" value="ECO:0007669"/>
    <property type="project" value="UniProtKB-UniRule"/>
</dbReference>
<evidence type="ECO:0000256" key="4">
    <source>
        <dbReference type="ARBA" id="ARBA00022840"/>
    </source>
</evidence>
<dbReference type="InterPro" id="IPR000577">
    <property type="entry name" value="Carb_kinase_FGGY"/>
</dbReference>
<dbReference type="InterPro" id="IPR018485">
    <property type="entry name" value="FGGY_C"/>
</dbReference>
<comment type="catalytic activity">
    <reaction evidence="7">
        <text>D-ribulose + ATP = D-ribulose 5-phosphate + ADP + H(+)</text>
        <dbReference type="Rhea" id="RHEA:17601"/>
        <dbReference type="ChEBI" id="CHEBI:15378"/>
        <dbReference type="ChEBI" id="CHEBI:17173"/>
        <dbReference type="ChEBI" id="CHEBI:30616"/>
        <dbReference type="ChEBI" id="CHEBI:58121"/>
        <dbReference type="ChEBI" id="CHEBI:456216"/>
        <dbReference type="EC" id="2.7.1.16"/>
    </reaction>
</comment>
<keyword evidence="3 7" id="KW-0418">Kinase</keyword>
<dbReference type="PANTHER" id="PTHR43435">
    <property type="entry name" value="RIBULOKINASE"/>
    <property type="match status" value="1"/>
</dbReference>